<dbReference type="CTD" id="78774274"/>
<dbReference type="Proteomes" id="UP000483820">
    <property type="component" value="Chromosome II"/>
</dbReference>
<accession>A0A6A5HK32</accession>
<gene>
    <name evidence="2" type="ORF">GCK72_006912</name>
</gene>
<feature type="compositionally biased region" description="Basic and acidic residues" evidence="1">
    <location>
        <begin position="129"/>
        <end position="144"/>
    </location>
</feature>
<sequence length="245" mass="27731">MLNDNAILLLVIRESDFTQKLIISIDSGVARVISGFDDFEAVVFEAFHFGLELSCIVCCKVKPAFTKFFIFKPTIFQLEQPDKQCLVSAFDGSFEGVEMVGENGSGPFGSLVSTVMVATAETGAAEYGSTEKEKEENREAHSEKNGGNVLGERGFYRGGEHIELFIVLWILRKSKGWFLVFDFVAGSLDRLLPLLQSCRILHFLSSKKQFRNQEDQEEPRRPPERIYQDICAPFFVKFLRISDFK</sequence>
<evidence type="ECO:0000313" key="3">
    <source>
        <dbReference type="Proteomes" id="UP000483820"/>
    </source>
</evidence>
<organism evidence="2 3">
    <name type="scientific">Caenorhabditis remanei</name>
    <name type="common">Caenorhabditis vulgaris</name>
    <dbReference type="NCBI Taxonomy" id="31234"/>
    <lineage>
        <taxon>Eukaryota</taxon>
        <taxon>Metazoa</taxon>
        <taxon>Ecdysozoa</taxon>
        <taxon>Nematoda</taxon>
        <taxon>Chromadorea</taxon>
        <taxon>Rhabditida</taxon>
        <taxon>Rhabditina</taxon>
        <taxon>Rhabditomorpha</taxon>
        <taxon>Rhabditoidea</taxon>
        <taxon>Rhabditidae</taxon>
        <taxon>Peloderinae</taxon>
        <taxon>Caenorhabditis</taxon>
    </lineage>
</organism>
<proteinExistence type="predicted"/>
<dbReference type="AlphaFoldDB" id="A0A6A5HK32"/>
<name>A0A6A5HK32_CAERE</name>
<reference evidence="2 3" key="1">
    <citation type="submission" date="2019-12" db="EMBL/GenBank/DDBJ databases">
        <title>Chromosome-level assembly of the Caenorhabditis remanei genome.</title>
        <authorList>
            <person name="Teterina A.A."/>
            <person name="Willis J.H."/>
            <person name="Phillips P.C."/>
        </authorList>
    </citation>
    <scope>NUCLEOTIDE SEQUENCE [LARGE SCALE GENOMIC DNA]</scope>
    <source>
        <strain evidence="2 3">PX506</strain>
        <tissue evidence="2">Whole organism</tissue>
    </source>
</reference>
<evidence type="ECO:0000313" key="2">
    <source>
        <dbReference type="EMBL" id="KAF1766954.1"/>
    </source>
</evidence>
<dbReference type="KEGG" id="crq:GCK72_006912"/>
<dbReference type="RefSeq" id="XP_053590077.1">
    <property type="nucleotide sequence ID" value="XM_053725883.1"/>
</dbReference>
<evidence type="ECO:0000256" key="1">
    <source>
        <dbReference type="SAM" id="MobiDB-lite"/>
    </source>
</evidence>
<protein>
    <submittedName>
        <fullName evidence="2">Uncharacterized protein</fullName>
    </submittedName>
</protein>
<dbReference type="GeneID" id="78774274"/>
<feature type="region of interest" description="Disordered" evidence="1">
    <location>
        <begin position="126"/>
        <end position="146"/>
    </location>
</feature>
<dbReference type="EMBL" id="WUAV01000002">
    <property type="protein sequence ID" value="KAF1766954.1"/>
    <property type="molecule type" value="Genomic_DNA"/>
</dbReference>
<comment type="caution">
    <text evidence="2">The sequence shown here is derived from an EMBL/GenBank/DDBJ whole genome shotgun (WGS) entry which is preliminary data.</text>
</comment>